<sequence length="102" mass="11238">MQSAPCSDFGQIINSMIWLFLSLVSCGGRVCVAGIEAKAVVLLAALLNFLLYVSALIGFYLVSEALLDCFVLAQNFSRQRGFSFFVRNVWKPAVLPVRADFI</sequence>
<gene>
    <name evidence="2" type="ORF">OSH02_07410</name>
</gene>
<proteinExistence type="predicted"/>
<accession>A0AAW5VVC9</accession>
<evidence type="ECO:0000313" key="3">
    <source>
        <dbReference type="Proteomes" id="UP001208074"/>
    </source>
</evidence>
<name>A0AAW5VVC9_9BURK</name>
<comment type="caution">
    <text evidence="2">The sequence shown here is derived from an EMBL/GenBank/DDBJ whole genome shotgun (WGS) entry which is preliminary data.</text>
</comment>
<dbReference type="RefSeq" id="WP_257722899.1">
    <property type="nucleotide sequence ID" value="NZ_DAMBOE010000003.1"/>
</dbReference>
<feature type="transmembrane region" description="Helical" evidence="1">
    <location>
        <begin position="12"/>
        <end position="32"/>
    </location>
</feature>
<feature type="transmembrane region" description="Helical" evidence="1">
    <location>
        <begin position="39"/>
        <end position="62"/>
    </location>
</feature>
<keyword evidence="1" id="KW-1133">Transmembrane helix</keyword>
<evidence type="ECO:0000256" key="1">
    <source>
        <dbReference type="SAM" id="Phobius"/>
    </source>
</evidence>
<reference evidence="2" key="1">
    <citation type="submission" date="2022-11" db="EMBL/GenBank/DDBJ databases">
        <title>Biodiversity and phylogenetic relationships of bacteria.</title>
        <authorList>
            <person name="Machado R.A.R."/>
            <person name="Bhat A."/>
            <person name="Loulou A."/>
            <person name="Kallel S."/>
        </authorList>
    </citation>
    <scope>NUCLEOTIDE SEQUENCE</scope>
    <source>
        <strain evidence="2">DSM 16503</strain>
    </source>
</reference>
<organism evidence="2 3">
    <name type="scientific">Alcaligenes phenolicus</name>
    <dbReference type="NCBI Taxonomy" id="232846"/>
    <lineage>
        <taxon>Bacteria</taxon>
        <taxon>Pseudomonadati</taxon>
        <taxon>Pseudomonadota</taxon>
        <taxon>Betaproteobacteria</taxon>
        <taxon>Burkholderiales</taxon>
        <taxon>Alcaligenaceae</taxon>
        <taxon>Alcaligenes</taxon>
    </lineage>
</organism>
<dbReference type="EMBL" id="JAPKNB010000004">
    <property type="protein sequence ID" value="MCX5565182.1"/>
    <property type="molecule type" value="Genomic_DNA"/>
</dbReference>
<keyword evidence="1" id="KW-0812">Transmembrane</keyword>
<keyword evidence="1" id="KW-0472">Membrane</keyword>
<dbReference type="Proteomes" id="UP001208074">
    <property type="component" value="Unassembled WGS sequence"/>
</dbReference>
<evidence type="ECO:0000313" key="2">
    <source>
        <dbReference type="EMBL" id="MCX5565182.1"/>
    </source>
</evidence>
<protein>
    <submittedName>
        <fullName evidence="2">Uncharacterized protein</fullName>
    </submittedName>
</protein>
<dbReference type="AlphaFoldDB" id="A0AAW5VVC9"/>
<dbReference type="GeneID" id="94039323"/>